<comment type="caution">
    <text evidence="3">The sequence shown here is derived from an EMBL/GenBank/DDBJ whole genome shotgun (WGS) entry which is preliminary data.</text>
</comment>
<gene>
    <name evidence="3" type="primary">A04g502870.1_BraROA</name>
    <name evidence="3" type="ORF">IGI04_014940</name>
</gene>
<dbReference type="Proteomes" id="UP000823674">
    <property type="component" value="Chromosome A04"/>
</dbReference>
<dbReference type="Pfam" id="PF02721">
    <property type="entry name" value="DUF223"/>
    <property type="match status" value="1"/>
</dbReference>
<dbReference type="InterPro" id="IPR003871">
    <property type="entry name" value="RFA1B/D_OB_1st"/>
</dbReference>
<reference evidence="3 4" key="1">
    <citation type="submission" date="2021-03" db="EMBL/GenBank/DDBJ databases">
        <authorList>
            <person name="King G.J."/>
            <person name="Bancroft I."/>
            <person name="Baten A."/>
            <person name="Bloomfield J."/>
            <person name="Borpatragohain P."/>
            <person name="He Z."/>
            <person name="Irish N."/>
            <person name="Irwin J."/>
            <person name="Liu K."/>
            <person name="Mauleon R.P."/>
            <person name="Moore J."/>
            <person name="Morris R."/>
            <person name="Ostergaard L."/>
            <person name="Wang B."/>
            <person name="Wells R."/>
        </authorList>
    </citation>
    <scope>NUCLEOTIDE SEQUENCE [LARGE SCALE GENOMIC DNA]</scope>
    <source>
        <strain evidence="3">R-o-18</strain>
        <tissue evidence="3">Leaf</tissue>
    </source>
</reference>
<sequence length="153" mass="17270">MAMVTSDRITLLNDVKPFKSTWKVEVKVLHSWTQRSNYPGGDSLQFILADKTSRETTRDSGMSKNAGAEHNFSKSDPLNEDLLSNMDGYDDLEFDSSSQESFDSDTSDHEQSILLEPEIVNQSERVMKLAAMFKKTFSEVKKKVKPISPKEDG</sequence>
<name>A0ABQ7MQ54_BRACM</name>
<evidence type="ECO:0000256" key="1">
    <source>
        <dbReference type="SAM" id="MobiDB-lite"/>
    </source>
</evidence>
<evidence type="ECO:0000259" key="2">
    <source>
        <dbReference type="Pfam" id="PF02721"/>
    </source>
</evidence>
<keyword evidence="4" id="KW-1185">Reference proteome</keyword>
<accession>A0ABQ7MQ54</accession>
<evidence type="ECO:0000313" key="4">
    <source>
        <dbReference type="Proteomes" id="UP000823674"/>
    </source>
</evidence>
<evidence type="ECO:0000313" key="3">
    <source>
        <dbReference type="EMBL" id="KAG5400333.1"/>
    </source>
</evidence>
<feature type="domain" description="Replication protein A 70 kDa DNA-binding subunit B/D first OB fold" evidence="2">
    <location>
        <begin position="10"/>
        <end position="52"/>
    </location>
</feature>
<feature type="region of interest" description="Disordered" evidence="1">
    <location>
        <begin position="54"/>
        <end position="110"/>
    </location>
</feature>
<protein>
    <recommendedName>
        <fullName evidence="2">Replication protein A 70 kDa DNA-binding subunit B/D first OB fold domain-containing protein</fullName>
    </recommendedName>
</protein>
<organism evidence="3 4">
    <name type="scientific">Brassica rapa subsp. trilocularis</name>
    <dbReference type="NCBI Taxonomy" id="1813537"/>
    <lineage>
        <taxon>Eukaryota</taxon>
        <taxon>Viridiplantae</taxon>
        <taxon>Streptophyta</taxon>
        <taxon>Embryophyta</taxon>
        <taxon>Tracheophyta</taxon>
        <taxon>Spermatophyta</taxon>
        <taxon>Magnoliopsida</taxon>
        <taxon>eudicotyledons</taxon>
        <taxon>Gunneridae</taxon>
        <taxon>Pentapetalae</taxon>
        <taxon>rosids</taxon>
        <taxon>malvids</taxon>
        <taxon>Brassicales</taxon>
        <taxon>Brassicaceae</taxon>
        <taxon>Brassiceae</taxon>
        <taxon>Brassica</taxon>
    </lineage>
</organism>
<proteinExistence type="predicted"/>
<dbReference type="EMBL" id="JADBGQ010000004">
    <property type="protein sequence ID" value="KAG5400333.1"/>
    <property type="molecule type" value="Genomic_DNA"/>
</dbReference>